<dbReference type="Gene3D" id="3.30.420.10">
    <property type="entry name" value="Ribonuclease H-like superfamily/Ribonuclease H"/>
    <property type="match status" value="1"/>
</dbReference>
<sequence length="204" mass="23237">MLCRHVNALRSLRKHRKGGETGGLRRRGVVDYPDAHGKEWVDTTPVPRSAVNLGRLLPALAGSSVLVLDNAPYHSQLTEEIPLSTTDTRKAEIVKWLECRSLPFPPHAAPPELLLIRKENRPEPRYTVDEIIRSWDHEVIQLPPAHPELNAIEQVWGCMKRHVRSTSQRFTRADLQARLQEAKLIATNEVWAGAVRRSRSFEEE</sequence>
<dbReference type="EMBL" id="JARAKH010000029">
    <property type="protein sequence ID" value="KAK8388215.1"/>
    <property type="molecule type" value="Genomic_DNA"/>
</dbReference>
<dbReference type="Proteomes" id="UP001487740">
    <property type="component" value="Unassembled WGS sequence"/>
</dbReference>
<evidence type="ECO:0000313" key="2">
    <source>
        <dbReference type="EMBL" id="KAK8388215.1"/>
    </source>
</evidence>
<evidence type="ECO:0000259" key="1">
    <source>
        <dbReference type="Pfam" id="PF13358"/>
    </source>
</evidence>
<protein>
    <recommendedName>
        <fullName evidence="1">Tc1-like transposase DDE domain-containing protein</fullName>
    </recommendedName>
</protein>
<organism evidence="2 3">
    <name type="scientific">Scylla paramamosain</name>
    <name type="common">Mud crab</name>
    <dbReference type="NCBI Taxonomy" id="85552"/>
    <lineage>
        <taxon>Eukaryota</taxon>
        <taxon>Metazoa</taxon>
        <taxon>Ecdysozoa</taxon>
        <taxon>Arthropoda</taxon>
        <taxon>Crustacea</taxon>
        <taxon>Multicrustacea</taxon>
        <taxon>Malacostraca</taxon>
        <taxon>Eumalacostraca</taxon>
        <taxon>Eucarida</taxon>
        <taxon>Decapoda</taxon>
        <taxon>Pleocyemata</taxon>
        <taxon>Brachyura</taxon>
        <taxon>Eubrachyura</taxon>
        <taxon>Portunoidea</taxon>
        <taxon>Portunidae</taxon>
        <taxon>Portuninae</taxon>
        <taxon>Scylla</taxon>
    </lineage>
</organism>
<dbReference type="AlphaFoldDB" id="A0AAW0TNI2"/>
<proteinExistence type="predicted"/>
<comment type="caution">
    <text evidence="2">The sequence shown here is derived from an EMBL/GenBank/DDBJ whole genome shotgun (WGS) entry which is preliminary data.</text>
</comment>
<gene>
    <name evidence="2" type="ORF">O3P69_020241</name>
</gene>
<evidence type="ECO:0000313" key="3">
    <source>
        <dbReference type="Proteomes" id="UP001487740"/>
    </source>
</evidence>
<dbReference type="PANTHER" id="PTHR33939:SF1">
    <property type="entry name" value="DUF4371 DOMAIN-CONTAINING PROTEIN"/>
    <property type="match status" value="1"/>
</dbReference>
<dbReference type="Pfam" id="PF13358">
    <property type="entry name" value="DDE_3"/>
    <property type="match status" value="1"/>
</dbReference>
<name>A0AAW0TNI2_SCYPA</name>
<keyword evidence="3" id="KW-1185">Reference proteome</keyword>
<accession>A0AAW0TNI2</accession>
<feature type="domain" description="Tc1-like transposase DDE" evidence="1">
    <location>
        <begin position="63"/>
        <end position="170"/>
    </location>
</feature>
<dbReference type="PANTHER" id="PTHR33939">
    <property type="entry name" value="PROTEIN CBG22215"/>
    <property type="match status" value="1"/>
</dbReference>
<dbReference type="GO" id="GO:0003676">
    <property type="term" value="F:nucleic acid binding"/>
    <property type="evidence" value="ECO:0007669"/>
    <property type="project" value="InterPro"/>
</dbReference>
<dbReference type="InterPro" id="IPR036397">
    <property type="entry name" value="RNaseH_sf"/>
</dbReference>
<reference evidence="2 3" key="1">
    <citation type="submission" date="2023-03" db="EMBL/GenBank/DDBJ databases">
        <title>High-quality genome of Scylla paramamosain provides insights in environmental adaptation.</title>
        <authorList>
            <person name="Zhang L."/>
        </authorList>
    </citation>
    <scope>NUCLEOTIDE SEQUENCE [LARGE SCALE GENOMIC DNA]</scope>
    <source>
        <strain evidence="2">LZ_2023a</strain>
        <tissue evidence="2">Muscle</tissue>
    </source>
</reference>
<dbReference type="InterPro" id="IPR038717">
    <property type="entry name" value="Tc1-like_DDE_dom"/>
</dbReference>